<dbReference type="InterPro" id="IPR007111">
    <property type="entry name" value="NACHT_NTPase"/>
</dbReference>
<keyword evidence="1" id="KW-0677">Repeat</keyword>
<dbReference type="InterPro" id="IPR027417">
    <property type="entry name" value="P-loop_NTPase"/>
</dbReference>
<evidence type="ECO:0000256" key="1">
    <source>
        <dbReference type="ARBA" id="ARBA00022737"/>
    </source>
</evidence>
<accession>A0AA38NVY7</accession>
<evidence type="ECO:0000313" key="4">
    <source>
        <dbReference type="Proteomes" id="UP001163846"/>
    </source>
</evidence>
<dbReference type="PROSITE" id="PS50837">
    <property type="entry name" value="NACHT"/>
    <property type="match status" value="1"/>
</dbReference>
<evidence type="ECO:0000259" key="2">
    <source>
        <dbReference type="PROSITE" id="PS50837"/>
    </source>
</evidence>
<name>A0AA38NVY7_9AGAR</name>
<comment type="caution">
    <text evidence="3">The sequence shown here is derived from an EMBL/GenBank/DDBJ whole genome shotgun (WGS) entry which is preliminary data.</text>
</comment>
<organism evidence="3 4">
    <name type="scientific">Lentinula raphanica</name>
    <dbReference type="NCBI Taxonomy" id="153919"/>
    <lineage>
        <taxon>Eukaryota</taxon>
        <taxon>Fungi</taxon>
        <taxon>Dikarya</taxon>
        <taxon>Basidiomycota</taxon>
        <taxon>Agaricomycotina</taxon>
        <taxon>Agaricomycetes</taxon>
        <taxon>Agaricomycetidae</taxon>
        <taxon>Agaricales</taxon>
        <taxon>Marasmiineae</taxon>
        <taxon>Omphalotaceae</taxon>
        <taxon>Lentinula</taxon>
    </lineage>
</organism>
<proteinExistence type="predicted"/>
<evidence type="ECO:0000313" key="3">
    <source>
        <dbReference type="EMBL" id="KAJ3831561.1"/>
    </source>
</evidence>
<gene>
    <name evidence="3" type="ORF">F5878DRAFT_667428</name>
</gene>
<dbReference type="Gene3D" id="3.40.50.300">
    <property type="entry name" value="P-loop containing nucleotide triphosphate hydrolases"/>
    <property type="match status" value="1"/>
</dbReference>
<protein>
    <recommendedName>
        <fullName evidence="2">NACHT domain-containing protein</fullName>
    </recommendedName>
</protein>
<dbReference type="AlphaFoldDB" id="A0AA38NVY7"/>
<sequence>MSFFPNAHGFSLHGSTFQNVGRDQTNVTYESSPASALNTLSEFIKDVGAIHDSVLRNSPPRCHPDTWKEVLEEINSWIDAELEERSICWIYGSAGVGKSALAQTIAEHTADHHILGASFFFSRNHAAGHAGYLFPTIAYQLATGIDPFEEAITETLRRNPGVLQSSLDTQFKELILKALQKAQEVDGAWMSQPWVIVIDGLDECVDSITQERIIALIASLSDELLPFRFLIFS</sequence>
<dbReference type="InterPro" id="IPR056884">
    <property type="entry name" value="NPHP3-like_N"/>
</dbReference>
<feature type="domain" description="NACHT" evidence="2">
    <location>
        <begin position="86"/>
        <end position="233"/>
    </location>
</feature>
<dbReference type="PANTHER" id="PTHR10039:SF14">
    <property type="entry name" value="NACHT DOMAIN-CONTAINING PROTEIN"/>
    <property type="match status" value="1"/>
</dbReference>
<reference evidence="3" key="1">
    <citation type="submission" date="2022-08" db="EMBL/GenBank/DDBJ databases">
        <authorList>
            <consortium name="DOE Joint Genome Institute"/>
            <person name="Min B."/>
            <person name="Riley R."/>
            <person name="Sierra-Patev S."/>
            <person name="Naranjo-Ortiz M."/>
            <person name="Looney B."/>
            <person name="Konkel Z."/>
            <person name="Slot J.C."/>
            <person name="Sakamoto Y."/>
            <person name="Steenwyk J.L."/>
            <person name="Rokas A."/>
            <person name="Carro J."/>
            <person name="Camarero S."/>
            <person name="Ferreira P."/>
            <person name="Molpeceres G."/>
            <person name="Ruiz-Duenas F.J."/>
            <person name="Serrano A."/>
            <person name="Henrissat B."/>
            <person name="Drula E."/>
            <person name="Hughes K.W."/>
            <person name="Mata J.L."/>
            <person name="Ishikawa N.K."/>
            <person name="Vargas-Isla R."/>
            <person name="Ushijima S."/>
            <person name="Smith C.A."/>
            <person name="Ahrendt S."/>
            <person name="Andreopoulos W."/>
            <person name="He G."/>
            <person name="Labutti K."/>
            <person name="Lipzen A."/>
            <person name="Ng V."/>
            <person name="Sandor L."/>
            <person name="Barry K."/>
            <person name="Martinez A.T."/>
            <person name="Xiao Y."/>
            <person name="Gibbons J.G."/>
            <person name="Terashima K."/>
            <person name="Hibbett D.S."/>
            <person name="Grigoriev I.V."/>
        </authorList>
    </citation>
    <scope>NUCLEOTIDE SEQUENCE</scope>
    <source>
        <strain evidence="3">TFB9207</strain>
    </source>
</reference>
<dbReference type="Pfam" id="PF24883">
    <property type="entry name" value="NPHP3_N"/>
    <property type="match status" value="1"/>
</dbReference>
<dbReference type="EMBL" id="MU807379">
    <property type="protein sequence ID" value="KAJ3831561.1"/>
    <property type="molecule type" value="Genomic_DNA"/>
</dbReference>
<keyword evidence="4" id="KW-1185">Reference proteome</keyword>
<dbReference type="SUPFAM" id="SSF52540">
    <property type="entry name" value="P-loop containing nucleoside triphosphate hydrolases"/>
    <property type="match status" value="1"/>
</dbReference>
<dbReference type="Proteomes" id="UP001163846">
    <property type="component" value="Unassembled WGS sequence"/>
</dbReference>
<dbReference type="PANTHER" id="PTHR10039">
    <property type="entry name" value="AMELOGENIN"/>
    <property type="match status" value="1"/>
</dbReference>